<dbReference type="PANTHER" id="PTHR44757:SF2">
    <property type="entry name" value="BIOFILM ARCHITECTURE MAINTENANCE PROTEIN MBAA"/>
    <property type="match status" value="1"/>
</dbReference>
<dbReference type="InterPro" id="IPR000160">
    <property type="entry name" value="GGDEF_dom"/>
</dbReference>
<evidence type="ECO:0000256" key="1">
    <source>
        <dbReference type="SAM" id="MobiDB-lite"/>
    </source>
</evidence>
<dbReference type="EMBL" id="QYRN01000002">
    <property type="protein sequence ID" value="RIY02533.1"/>
    <property type="molecule type" value="Genomic_DNA"/>
</dbReference>
<dbReference type="Proteomes" id="UP000265750">
    <property type="component" value="Unassembled WGS sequence"/>
</dbReference>
<dbReference type="AlphaFoldDB" id="A0A3A1WP72"/>
<dbReference type="PROSITE" id="PS50887">
    <property type="entry name" value="GGDEF"/>
    <property type="match status" value="1"/>
</dbReference>
<dbReference type="InterPro" id="IPR013655">
    <property type="entry name" value="PAS_fold_3"/>
</dbReference>
<dbReference type="SMART" id="SM00086">
    <property type="entry name" value="PAC"/>
    <property type="match status" value="5"/>
</dbReference>
<dbReference type="InterPro" id="IPR000014">
    <property type="entry name" value="PAS"/>
</dbReference>
<dbReference type="PANTHER" id="PTHR44757">
    <property type="entry name" value="DIGUANYLATE CYCLASE DGCP"/>
    <property type="match status" value="1"/>
</dbReference>
<dbReference type="SMART" id="SM00267">
    <property type="entry name" value="GGDEF"/>
    <property type="match status" value="1"/>
</dbReference>
<dbReference type="CDD" id="cd00130">
    <property type="entry name" value="PAS"/>
    <property type="match status" value="5"/>
</dbReference>
<dbReference type="Gene3D" id="3.30.450.20">
    <property type="entry name" value="PAS domain"/>
    <property type="match status" value="5"/>
</dbReference>
<dbReference type="InterPro" id="IPR035919">
    <property type="entry name" value="EAL_sf"/>
</dbReference>
<dbReference type="Pfam" id="PF08447">
    <property type="entry name" value="PAS_3"/>
    <property type="match status" value="2"/>
</dbReference>
<dbReference type="Pfam" id="PF13426">
    <property type="entry name" value="PAS_9"/>
    <property type="match status" value="1"/>
</dbReference>
<dbReference type="Pfam" id="PF00990">
    <property type="entry name" value="GGDEF"/>
    <property type="match status" value="1"/>
</dbReference>
<dbReference type="InterPro" id="IPR035965">
    <property type="entry name" value="PAS-like_dom_sf"/>
</dbReference>
<feature type="domain" description="PAC" evidence="3">
    <location>
        <begin position="214"/>
        <end position="266"/>
    </location>
</feature>
<dbReference type="CDD" id="cd01948">
    <property type="entry name" value="EAL"/>
    <property type="match status" value="1"/>
</dbReference>
<dbReference type="PROSITE" id="PS50883">
    <property type="entry name" value="EAL"/>
    <property type="match status" value="1"/>
</dbReference>
<dbReference type="SMART" id="SM00052">
    <property type="entry name" value="EAL"/>
    <property type="match status" value="1"/>
</dbReference>
<comment type="caution">
    <text evidence="6">The sequence shown here is derived from an EMBL/GenBank/DDBJ whole genome shotgun (WGS) entry which is preliminary data.</text>
</comment>
<dbReference type="InterPro" id="IPR013656">
    <property type="entry name" value="PAS_4"/>
</dbReference>
<evidence type="ECO:0000259" key="2">
    <source>
        <dbReference type="PROSITE" id="PS50112"/>
    </source>
</evidence>
<dbReference type="NCBIfam" id="TIGR00229">
    <property type="entry name" value="sensory_box"/>
    <property type="match status" value="4"/>
</dbReference>
<dbReference type="SUPFAM" id="SSF55073">
    <property type="entry name" value="Nucleotide cyclase"/>
    <property type="match status" value="1"/>
</dbReference>
<dbReference type="CDD" id="cd01949">
    <property type="entry name" value="GGDEF"/>
    <property type="match status" value="1"/>
</dbReference>
<sequence>MVAANDFATGSVIPIQVSPYDVPSELQALNRGFATLAIDPDGRVLRANNRFLSMFGCELEEIVGRDVTLFVPPEEQENWARLRTRIKTGGNWSAAARRRRRDGSELWVRSHVTAVTGQDGAPIETIAILTDVTAEIARDAETRGRLAALDLSHAVLHLSPERLVIGANDVFLGLTGYRLDEIMGRHADLFADPAAPTGRAAPDAWIEVLGGRPHAGECCLVGRDGERVWLQTTFTPVLDPCGRLAKVVQTGFDVTEHKRRQSECAWQIAAIDKTHAVITFDMTGAIVQANQNFLDAFGYEMGEIEGRHHRIFVDPAFVHGAEYAAFWRHLRAGRHHAGQYKRIGRCGRPIWLHATYSPIFDMDGHPVRVVKYATIVTEERMRQAEIEGQVAAIHKSQCVISFALDGTILDANDNFLRVTGYRYAELVGRNHRMIAAVGDEADEAEAYALFWQGLAQGHHQSGEFRRVGKDGREIWLQAVYSPILDLEGRPFKVVKYALDITAAKLRHAEHQGQIQAIGRSQGVMTLALDGTILDANENFLSALGYELEEIRGRHHGMLMEAGARGGPDAEAHWAALRAGRFHTGLHCHQGKDGRRVWLQANYSPILDLAGKPFKIVALVTDVTQNVMLAEAYEDAKRQAQHDPATALPNRARLAAFMASALAQPGSSMAVLYLDLDHFKPINDTYGHVVGDRVLGEVADRVRRLLRNDQIAARLGADEFVIAAPGLDAEGAEQLCRRLASELAVPMHHGGTELPVRGSIGVALAPVDATTVDELLRCADTALARAKRDERGGYSFYAADQNERLAAHRRLLDEMRRGIRNGEFFVEFQPRFETSSRRIRGVEALVRWAHPERGRVSPAEFIPQAERSGLIIPLGEAVLRDACRTIAGFDAISVSVNVSPVQFRDPRLVEIIASALDEAGLPAHRLELEITEGILIEDAERARQTLGRLKEMGLRLAMDDFGTGYSSMSYLCDFPFDVIKIDRKFVSGLHDPGRGRAVVQAIIGLGQSLGIGVTAEGVETNDQLAMLMQLQCREVQGFLLARPMSPEALRLLESDAKAPPAEAPAPPRRPRRAG</sequence>
<keyword evidence="7" id="KW-1185">Reference proteome</keyword>
<feature type="domain" description="PAS" evidence="2">
    <location>
        <begin position="36"/>
        <end position="77"/>
    </location>
</feature>
<dbReference type="SMART" id="SM00091">
    <property type="entry name" value="PAS"/>
    <property type="match status" value="5"/>
</dbReference>
<feature type="domain" description="EAL" evidence="4">
    <location>
        <begin position="807"/>
        <end position="1056"/>
    </location>
</feature>
<feature type="domain" description="PAC" evidence="3">
    <location>
        <begin position="92"/>
        <end position="144"/>
    </location>
</feature>
<dbReference type="InterPro" id="IPR001633">
    <property type="entry name" value="EAL_dom"/>
</dbReference>
<dbReference type="Pfam" id="PF08448">
    <property type="entry name" value="PAS_4"/>
    <property type="match status" value="2"/>
</dbReference>
<dbReference type="SUPFAM" id="SSF55785">
    <property type="entry name" value="PYP-like sensor domain (PAS domain)"/>
    <property type="match status" value="5"/>
</dbReference>
<dbReference type="PROSITE" id="PS50113">
    <property type="entry name" value="PAC"/>
    <property type="match status" value="5"/>
</dbReference>
<feature type="domain" description="PAC" evidence="3">
    <location>
        <begin position="460"/>
        <end position="512"/>
    </location>
</feature>
<organism evidence="6 7">
    <name type="scientific">Aureimonas flava</name>
    <dbReference type="NCBI Taxonomy" id="2320271"/>
    <lineage>
        <taxon>Bacteria</taxon>
        <taxon>Pseudomonadati</taxon>
        <taxon>Pseudomonadota</taxon>
        <taxon>Alphaproteobacteria</taxon>
        <taxon>Hyphomicrobiales</taxon>
        <taxon>Aurantimonadaceae</taxon>
        <taxon>Aureimonas</taxon>
    </lineage>
</organism>
<dbReference type="Pfam" id="PF00563">
    <property type="entry name" value="EAL"/>
    <property type="match status" value="1"/>
</dbReference>
<name>A0A3A1WP72_9HYPH</name>
<dbReference type="SUPFAM" id="SSF141868">
    <property type="entry name" value="EAL domain-like"/>
    <property type="match status" value="1"/>
</dbReference>
<feature type="domain" description="GGDEF" evidence="5">
    <location>
        <begin position="666"/>
        <end position="800"/>
    </location>
</feature>
<evidence type="ECO:0000313" key="6">
    <source>
        <dbReference type="EMBL" id="RIY02533.1"/>
    </source>
</evidence>
<feature type="domain" description="PAC" evidence="3">
    <location>
        <begin position="581"/>
        <end position="634"/>
    </location>
</feature>
<feature type="region of interest" description="Disordered" evidence="1">
    <location>
        <begin position="1050"/>
        <end position="1073"/>
    </location>
</feature>
<dbReference type="InterPro" id="IPR043128">
    <property type="entry name" value="Rev_trsase/Diguanyl_cyclase"/>
</dbReference>
<evidence type="ECO:0000259" key="4">
    <source>
        <dbReference type="PROSITE" id="PS50883"/>
    </source>
</evidence>
<protein>
    <submittedName>
        <fullName evidence="6">EAL domain-containing protein</fullName>
    </submittedName>
</protein>
<evidence type="ECO:0000259" key="3">
    <source>
        <dbReference type="PROSITE" id="PS50113"/>
    </source>
</evidence>
<reference evidence="7" key="1">
    <citation type="submission" date="2018-09" db="EMBL/GenBank/DDBJ databases">
        <authorList>
            <person name="Tuo L."/>
        </authorList>
    </citation>
    <scope>NUCLEOTIDE SEQUENCE [LARGE SCALE GENOMIC DNA]</scope>
    <source>
        <strain evidence="7">M2BS4Y-1</strain>
    </source>
</reference>
<feature type="domain" description="PAS" evidence="2">
    <location>
        <begin position="277"/>
        <end position="307"/>
    </location>
</feature>
<dbReference type="InterPro" id="IPR001610">
    <property type="entry name" value="PAC"/>
</dbReference>
<proteinExistence type="predicted"/>
<gene>
    <name evidence="6" type="ORF">D3218_03945</name>
</gene>
<accession>A0A3A1WP72</accession>
<dbReference type="PROSITE" id="PS50112">
    <property type="entry name" value="PAS"/>
    <property type="match status" value="4"/>
</dbReference>
<dbReference type="InterPro" id="IPR000700">
    <property type="entry name" value="PAS-assoc_C"/>
</dbReference>
<dbReference type="NCBIfam" id="TIGR00254">
    <property type="entry name" value="GGDEF"/>
    <property type="match status" value="1"/>
</dbReference>
<evidence type="ECO:0000259" key="5">
    <source>
        <dbReference type="PROSITE" id="PS50887"/>
    </source>
</evidence>
<feature type="domain" description="PAS" evidence="2">
    <location>
        <begin position="523"/>
        <end position="553"/>
    </location>
</feature>
<dbReference type="Gene3D" id="3.30.70.270">
    <property type="match status" value="1"/>
</dbReference>
<feature type="domain" description="PAC" evidence="3">
    <location>
        <begin position="336"/>
        <end position="388"/>
    </location>
</feature>
<dbReference type="OrthoDB" id="9814202at2"/>
<dbReference type="InterPro" id="IPR029787">
    <property type="entry name" value="Nucleotide_cyclase"/>
</dbReference>
<feature type="domain" description="PAS" evidence="2">
    <location>
        <begin position="399"/>
        <end position="430"/>
    </location>
</feature>
<dbReference type="InterPro" id="IPR052155">
    <property type="entry name" value="Biofilm_reg_signaling"/>
</dbReference>
<evidence type="ECO:0000313" key="7">
    <source>
        <dbReference type="Proteomes" id="UP000265750"/>
    </source>
</evidence>
<dbReference type="Gene3D" id="3.20.20.450">
    <property type="entry name" value="EAL domain"/>
    <property type="match status" value="1"/>
</dbReference>